<dbReference type="PROSITE" id="PS00211">
    <property type="entry name" value="ABC_TRANSPORTER_1"/>
    <property type="match status" value="1"/>
</dbReference>
<evidence type="ECO:0000313" key="7">
    <source>
        <dbReference type="EMBL" id="HEH81424.1"/>
    </source>
</evidence>
<dbReference type="PANTHER" id="PTHR43820">
    <property type="entry name" value="HIGH-AFFINITY BRANCHED-CHAIN AMINO ACID TRANSPORT ATP-BINDING PROTEIN LIVF"/>
    <property type="match status" value="1"/>
</dbReference>
<evidence type="ECO:0000256" key="2">
    <source>
        <dbReference type="ARBA" id="ARBA00022448"/>
    </source>
</evidence>
<dbReference type="InterPro" id="IPR032823">
    <property type="entry name" value="BCA_ABC_TP_C"/>
</dbReference>
<feature type="domain" description="ABC transporter" evidence="6">
    <location>
        <begin position="4"/>
        <end position="236"/>
    </location>
</feature>
<evidence type="ECO:0000256" key="4">
    <source>
        <dbReference type="ARBA" id="ARBA00022840"/>
    </source>
</evidence>
<protein>
    <submittedName>
        <fullName evidence="7">ABC transporter ATP-binding protein</fullName>
    </submittedName>
</protein>
<evidence type="ECO:0000256" key="3">
    <source>
        <dbReference type="ARBA" id="ARBA00022741"/>
    </source>
</evidence>
<proteinExistence type="inferred from homology"/>
<dbReference type="GO" id="GO:0016887">
    <property type="term" value="F:ATP hydrolysis activity"/>
    <property type="evidence" value="ECO:0007669"/>
    <property type="project" value="InterPro"/>
</dbReference>
<keyword evidence="5" id="KW-0029">Amino-acid transport</keyword>
<comment type="similarity">
    <text evidence="1">Belongs to the ABC transporter superfamily.</text>
</comment>
<dbReference type="InterPro" id="IPR052156">
    <property type="entry name" value="BCAA_Transport_ATP-bd_LivF"/>
</dbReference>
<dbReference type="SUPFAM" id="SSF52540">
    <property type="entry name" value="P-loop containing nucleoside triphosphate hydrolases"/>
    <property type="match status" value="1"/>
</dbReference>
<comment type="caution">
    <text evidence="7">The sequence shown here is derived from an EMBL/GenBank/DDBJ whole genome shotgun (WGS) entry which is preliminary data.</text>
</comment>
<keyword evidence="3" id="KW-0547">Nucleotide-binding</keyword>
<dbReference type="GO" id="GO:0015807">
    <property type="term" value="P:L-amino acid transport"/>
    <property type="evidence" value="ECO:0007669"/>
    <property type="project" value="TreeGrafter"/>
</dbReference>
<dbReference type="GO" id="GO:0005524">
    <property type="term" value="F:ATP binding"/>
    <property type="evidence" value="ECO:0007669"/>
    <property type="project" value="UniProtKB-KW"/>
</dbReference>
<dbReference type="Pfam" id="PF12399">
    <property type="entry name" value="BCA_ABC_TP_C"/>
    <property type="match status" value="1"/>
</dbReference>
<sequence length="243" mass="25838">MSLLAVRDLTVRYGALEAVRGVSFALAEGEALALIGPNGAGKTSVLRGLLGLARAEGEVRLLGEALPQRTPEALLARGVVLVPEGRALFPGLSVEDNLLLGGFARFRRGEDLRADLKRVYALFPRLLERRRQPAGTLSGGEQQMLALGRALMARPRLLLLDEPSLGLAPLIVQEIFRILAALKGEGATLLLVEQNAKMALSLADRAVVLEAGEVALSGRAEELRANPRVVEAYLGAAREVEGG</sequence>
<name>A0A7C2G378_9DEIN</name>
<gene>
    <name evidence="7" type="ORF">ENP73_00055</name>
</gene>
<accession>A0A7C2G378</accession>
<dbReference type="AlphaFoldDB" id="A0A7C2G378"/>
<dbReference type="InterPro" id="IPR003439">
    <property type="entry name" value="ABC_transporter-like_ATP-bd"/>
</dbReference>
<dbReference type="PROSITE" id="PS50893">
    <property type="entry name" value="ABC_TRANSPORTER_2"/>
    <property type="match status" value="1"/>
</dbReference>
<evidence type="ECO:0000259" key="6">
    <source>
        <dbReference type="PROSITE" id="PS50893"/>
    </source>
</evidence>
<evidence type="ECO:0000256" key="1">
    <source>
        <dbReference type="ARBA" id="ARBA00005417"/>
    </source>
</evidence>
<dbReference type="Pfam" id="PF00005">
    <property type="entry name" value="ABC_tran"/>
    <property type="match status" value="1"/>
</dbReference>
<dbReference type="GO" id="GO:0015658">
    <property type="term" value="F:branched-chain amino acid transmembrane transporter activity"/>
    <property type="evidence" value="ECO:0007669"/>
    <property type="project" value="TreeGrafter"/>
</dbReference>
<reference evidence="7" key="1">
    <citation type="journal article" date="2020" name="mSystems">
        <title>Genome- and Community-Level Interaction Insights into Carbon Utilization and Element Cycling Functions of Hydrothermarchaeota in Hydrothermal Sediment.</title>
        <authorList>
            <person name="Zhou Z."/>
            <person name="Liu Y."/>
            <person name="Xu W."/>
            <person name="Pan J."/>
            <person name="Luo Z.H."/>
            <person name="Li M."/>
        </authorList>
    </citation>
    <scope>NUCLEOTIDE SEQUENCE [LARGE SCALE GENOMIC DNA]</scope>
    <source>
        <strain evidence="7">SpSt-246</strain>
    </source>
</reference>
<evidence type="ECO:0000256" key="5">
    <source>
        <dbReference type="ARBA" id="ARBA00022970"/>
    </source>
</evidence>
<dbReference type="CDD" id="cd03224">
    <property type="entry name" value="ABC_TM1139_LivF_branched"/>
    <property type="match status" value="1"/>
</dbReference>
<keyword evidence="2" id="KW-0813">Transport</keyword>
<dbReference type="InterPro" id="IPR017871">
    <property type="entry name" value="ABC_transporter-like_CS"/>
</dbReference>
<dbReference type="PANTHER" id="PTHR43820:SF6">
    <property type="entry name" value="ABC TRANSPORTER ATP-BINDING PROTEIN"/>
    <property type="match status" value="1"/>
</dbReference>
<organism evidence="7">
    <name type="scientific">Thermus islandicus</name>
    <dbReference type="NCBI Taxonomy" id="540988"/>
    <lineage>
        <taxon>Bacteria</taxon>
        <taxon>Thermotogati</taxon>
        <taxon>Deinococcota</taxon>
        <taxon>Deinococci</taxon>
        <taxon>Thermales</taxon>
        <taxon>Thermaceae</taxon>
        <taxon>Thermus</taxon>
    </lineage>
</organism>
<dbReference type="InterPro" id="IPR027417">
    <property type="entry name" value="P-loop_NTPase"/>
</dbReference>
<dbReference type="EMBL" id="DSKL01000002">
    <property type="protein sequence ID" value="HEH81424.1"/>
    <property type="molecule type" value="Genomic_DNA"/>
</dbReference>
<keyword evidence="4 7" id="KW-0067">ATP-binding</keyword>
<dbReference type="SMART" id="SM00382">
    <property type="entry name" value="AAA"/>
    <property type="match status" value="1"/>
</dbReference>
<dbReference type="InterPro" id="IPR003593">
    <property type="entry name" value="AAA+_ATPase"/>
</dbReference>
<dbReference type="Gene3D" id="3.40.50.300">
    <property type="entry name" value="P-loop containing nucleotide triphosphate hydrolases"/>
    <property type="match status" value="1"/>
</dbReference>